<keyword evidence="3" id="KW-1185">Reference proteome</keyword>
<organism evidence="2 3">
    <name type="scientific">Chryseosolibacter histidini</name>
    <dbReference type="NCBI Taxonomy" id="2782349"/>
    <lineage>
        <taxon>Bacteria</taxon>
        <taxon>Pseudomonadati</taxon>
        <taxon>Bacteroidota</taxon>
        <taxon>Cytophagia</taxon>
        <taxon>Cytophagales</taxon>
        <taxon>Chryseotaleaceae</taxon>
        <taxon>Chryseosolibacter</taxon>
    </lineage>
</organism>
<protein>
    <recommendedName>
        <fullName evidence="4">Por secretion system C-terminal sorting domain-containing protein</fullName>
    </recommendedName>
</protein>
<dbReference type="EMBL" id="JAHESF010000021">
    <property type="protein sequence ID" value="MBT1699071.1"/>
    <property type="molecule type" value="Genomic_DNA"/>
</dbReference>
<sequence>MKTKSLFFAALVLVSSVALAAGKDEPRRTGMAIVPVKGSEVFKVIYKGESTGKVKLNIYNAEDKVIMAEVFTGVDGFICPLNFAGLQPGEYTIELIDAAGKKIEKIVYGSKKSAKFVHVSKLVNAEGKYLLSVVNAGSNEPINVKIFDAKNNLIHSETKEVDGDFAQVYKLNNVSGAYTFEVSDNSGNLRTIRF</sequence>
<evidence type="ECO:0008006" key="4">
    <source>
        <dbReference type="Google" id="ProtNLM"/>
    </source>
</evidence>
<dbReference type="RefSeq" id="WP_254166476.1">
    <property type="nucleotide sequence ID" value="NZ_JAHESF010000021.1"/>
</dbReference>
<dbReference type="Proteomes" id="UP001319200">
    <property type="component" value="Unassembled WGS sequence"/>
</dbReference>
<proteinExistence type="predicted"/>
<dbReference type="AlphaFoldDB" id="A0AAP2DMM2"/>
<accession>A0AAP2DMM2</accession>
<evidence type="ECO:0000313" key="3">
    <source>
        <dbReference type="Proteomes" id="UP001319200"/>
    </source>
</evidence>
<evidence type="ECO:0000313" key="2">
    <source>
        <dbReference type="EMBL" id="MBT1699071.1"/>
    </source>
</evidence>
<feature type="signal peptide" evidence="1">
    <location>
        <begin position="1"/>
        <end position="20"/>
    </location>
</feature>
<name>A0AAP2DMM2_9BACT</name>
<reference evidence="2 3" key="1">
    <citation type="submission" date="2021-05" db="EMBL/GenBank/DDBJ databases">
        <title>A Polyphasic approach of four new species of the genus Ohtaekwangia: Ohtaekwangia histidinii sp. nov., Ohtaekwangia cretensis sp. nov., Ohtaekwangia indiensis sp. nov., Ohtaekwangia reichenbachii sp. nov. from diverse environment.</title>
        <authorList>
            <person name="Octaviana S."/>
        </authorList>
    </citation>
    <scope>NUCLEOTIDE SEQUENCE [LARGE SCALE GENOMIC DNA]</scope>
    <source>
        <strain evidence="2 3">PWU4</strain>
    </source>
</reference>
<keyword evidence="1" id="KW-0732">Signal</keyword>
<gene>
    <name evidence="2" type="ORF">KK083_19405</name>
</gene>
<feature type="chain" id="PRO_5043043219" description="Por secretion system C-terminal sorting domain-containing protein" evidence="1">
    <location>
        <begin position="21"/>
        <end position="194"/>
    </location>
</feature>
<evidence type="ECO:0000256" key="1">
    <source>
        <dbReference type="SAM" id="SignalP"/>
    </source>
</evidence>
<comment type="caution">
    <text evidence="2">The sequence shown here is derived from an EMBL/GenBank/DDBJ whole genome shotgun (WGS) entry which is preliminary data.</text>
</comment>